<dbReference type="Proteomes" id="UP001642409">
    <property type="component" value="Unassembled WGS sequence"/>
</dbReference>
<evidence type="ECO:0000256" key="2">
    <source>
        <dbReference type="SAM" id="MobiDB-lite"/>
    </source>
</evidence>
<keyword evidence="5" id="KW-1185">Reference proteome</keyword>
<feature type="compositionally biased region" description="Basic and acidic residues" evidence="2">
    <location>
        <begin position="55"/>
        <end position="70"/>
    </location>
</feature>
<feature type="coiled-coil region" evidence="1">
    <location>
        <begin position="175"/>
        <end position="258"/>
    </location>
</feature>
<protein>
    <submittedName>
        <fullName evidence="4">Hypothetical_protein</fullName>
    </submittedName>
</protein>
<organism evidence="3">
    <name type="scientific">Hexamita inflata</name>
    <dbReference type="NCBI Taxonomy" id="28002"/>
    <lineage>
        <taxon>Eukaryota</taxon>
        <taxon>Metamonada</taxon>
        <taxon>Diplomonadida</taxon>
        <taxon>Hexamitidae</taxon>
        <taxon>Hexamitinae</taxon>
        <taxon>Hexamita</taxon>
    </lineage>
</organism>
<gene>
    <name evidence="4" type="ORF">HINF_LOCUS24423</name>
    <name evidence="3" type="ORF">HINF_LOCUS25657</name>
</gene>
<accession>A0AA86PMU0</accession>
<dbReference type="EMBL" id="CAXDID020000071">
    <property type="protein sequence ID" value="CAL6014758.1"/>
    <property type="molecule type" value="Genomic_DNA"/>
</dbReference>
<name>A0AA86PMU0_9EUKA</name>
<comment type="caution">
    <text evidence="3">The sequence shown here is derived from an EMBL/GenBank/DDBJ whole genome shotgun (WGS) entry which is preliminary data.</text>
</comment>
<evidence type="ECO:0000256" key="1">
    <source>
        <dbReference type="SAM" id="Coils"/>
    </source>
</evidence>
<sequence length="386" mass="44780">MSFAELVKTTTFNTTLEPSSFAPRRKSSVSERQVQTSMTKTAIQLNPDLSLNSPPRERQNVQDQLSRRFTEQSSIQQQQRDQREREQRESFQQQKEQQREQQIPKPKLTSSFVNDQNTFEQIIQEGKVSQKQISQVNQMASSVELLNTKQFLSASQLNQIKRNYEMQVGQLNQLLEFERLKCAQQQQDVQNLRQQNLELSQALMKQQKDYLELQNQIQTDVITTDEQFREISSLKQLNSELKQQAQMYQEKMGSFQARMLNAESSVKRLIEVLEEQGLTQVRGGISQEGKQTKQTCCQFCGKTDCHHGRRSSGSIQKDPASNLLKNLKRDEAETQEDLNNILSAAYRNPEKLATELSQVQKLVRQVKTKKKIVKEVEAFQKKKVFK</sequence>
<feature type="region of interest" description="Disordered" evidence="2">
    <location>
        <begin position="17"/>
        <end position="111"/>
    </location>
</feature>
<feature type="compositionally biased region" description="Polar residues" evidence="2">
    <location>
        <begin position="30"/>
        <end position="53"/>
    </location>
</feature>
<feature type="compositionally biased region" description="Basic and acidic residues" evidence="2">
    <location>
        <begin position="80"/>
        <end position="89"/>
    </location>
</feature>
<reference evidence="4 5" key="2">
    <citation type="submission" date="2024-07" db="EMBL/GenBank/DDBJ databases">
        <authorList>
            <person name="Akdeniz Z."/>
        </authorList>
    </citation>
    <scope>NUCLEOTIDE SEQUENCE [LARGE SCALE GENOMIC DNA]</scope>
</reference>
<keyword evidence="1" id="KW-0175">Coiled coil</keyword>
<dbReference type="EMBL" id="CATOUU010000653">
    <property type="protein sequence ID" value="CAI9938012.1"/>
    <property type="molecule type" value="Genomic_DNA"/>
</dbReference>
<reference evidence="3" key="1">
    <citation type="submission" date="2023-06" db="EMBL/GenBank/DDBJ databases">
        <authorList>
            <person name="Kurt Z."/>
        </authorList>
    </citation>
    <scope>NUCLEOTIDE SEQUENCE</scope>
</reference>
<dbReference type="AlphaFoldDB" id="A0AA86PMU0"/>
<evidence type="ECO:0000313" key="5">
    <source>
        <dbReference type="Proteomes" id="UP001642409"/>
    </source>
</evidence>
<evidence type="ECO:0000313" key="4">
    <source>
        <dbReference type="EMBL" id="CAL6014758.1"/>
    </source>
</evidence>
<proteinExistence type="predicted"/>
<evidence type="ECO:0000313" key="3">
    <source>
        <dbReference type="EMBL" id="CAI9938012.1"/>
    </source>
</evidence>